<feature type="region of interest" description="Disordered" evidence="3">
    <location>
        <begin position="772"/>
        <end position="810"/>
    </location>
</feature>
<dbReference type="PROSITE" id="PS50297">
    <property type="entry name" value="ANK_REP_REGION"/>
    <property type="match status" value="3"/>
</dbReference>
<dbReference type="Pfam" id="PF22939">
    <property type="entry name" value="WHD_GPIID"/>
    <property type="match status" value="1"/>
</dbReference>
<dbReference type="SUPFAM" id="SSF52540">
    <property type="entry name" value="P-loop containing nucleoside triphosphate hydrolases"/>
    <property type="match status" value="1"/>
</dbReference>
<organism evidence="7 8">
    <name type="scientific">Diplogelasinospora grovesii</name>
    <dbReference type="NCBI Taxonomy" id="303347"/>
    <lineage>
        <taxon>Eukaryota</taxon>
        <taxon>Fungi</taxon>
        <taxon>Dikarya</taxon>
        <taxon>Ascomycota</taxon>
        <taxon>Pezizomycotina</taxon>
        <taxon>Sordariomycetes</taxon>
        <taxon>Sordariomycetidae</taxon>
        <taxon>Sordariales</taxon>
        <taxon>Diplogelasinosporaceae</taxon>
        <taxon>Diplogelasinospora</taxon>
    </lineage>
</organism>
<feature type="domain" description="GPI inositol-deacylase winged helix" evidence="5">
    <location>
        <begin position="659"/>
        <end position="737"/>
    </location>
</feature>
<evidence type="ECO:0000256" key="2">
    <source>
        <dbReference type="PROSITE-ProRule" id="PRU00023"/>
    </source>
</evidence>
<gene>
    <name evidence="7" type="ORF">QBC46DRAFT_461901</name>
</gene>
<dbReference type="SUPFAM" id="SSF53167">
    <property type="entry name" value="Purine and uridine phosphorylases"/>
    <property type="match status" value="1"/>
</dbReference>
<dbReference type="SMART" id="SM00248">
    <property type="entry name" value="ANK"/>
    <property type="match status" value="5"/>
</dbReference>
<dbReference type="InterPro" id="IPR002110">
    <property type="entry name" value="Ankyrin_rpt"/>
</dbReference>
<comment type="caution">
    <text evidence="7">The sequence shown here is derived from an EMBL/GenBank/DDBJ whole genome shotgun (WGS) entry which is preliminary data.</text>
</comment>
<dbReference type="InterPro" id="IPR056884">
    <property type="entry name" value="NPHP3-like_N"/>
</dbReference>
<dbReference type="Gene3D" id="3.40.50.1580">
    <property type="entry name" value="Nucleoside phosphorylase domain"/>
    <property type="match status" value="1"/>
</dbReference>
<keyword evidence="8" id="KW-1185">Reference proteome</keyword>
<dbReference type="InterPro" id="IPR036770">
    <property type="entry name" value="Ankyrin_rpt-contain_sf"/>
</dbReference>
<dbReference type="AlphaFoldDB" id="A0AAN6S0Y2"/>
<dbReference type="InterPro" id="IPR000845">
    <property type="entry name" value="Nucleoside_phosphorylase_d"/>
</dbReference>
<name>A0AAN6S0Y2_9PEZI</name>
<dbReference type="Gene3D" id="1.25.40.20">
    <property type="entry name" value="Ankyrin repeat-containing domain"/>
    <property type="match status" value="2"/>
</dbReference>
<dbReference type="Pfam" id="PF00023">
    <property type="entry name" value="Ank"/>
    <property type="match status" value="1"/>
</dbReference>
<feature type="domain" description="Nucleoside phosphorylase" evidence="4">
    <location>
        <begin position="12"/>
        <end position="286"/>
    </location>
</feature>
<keyword evidence="2" id="KW-0040">ANK repeat</keyword>
<dbReference type="InterPro" id="IPR054471">
    <property type="entry name" value="GPIID_WHD"/>
</dbReference>
<dbReference type="Pfam" id="PF24883">
    <property type="entry name" value="NPHP3_N"/>
    <property type="match status" value="1"/>
</dbReference>
<evidence type="ECO:0000313" key="8">
    <source>
        <dbReference type="Proteomes" id="UP001303473"/>
    </source>
</evidence>
<dbReference type="EMBL" id="MU853909">
    <property type="protein sequence ID" value="KAK3935766.1"/>
    <property type="molecule type" value="Genomic_DNA"/>
</dbReference>
<feature type="repeat" description="ANK" evidence="2">
    <location>
        <begin position="963"/>
        <end position="989"/>
    </location>
</feature>
<dbReference type="Gene3D" id="3.40.50.300">
    <property type="entry name" value="P-loop containing nucleotide triphosphate hydrolases"/>
    <property type="match status" value="1"/>
</dbReference>
<dbReference type="PROSITE" id="PS50088">
    <property type="entry name" value="ANK_REPEAT"/>
    <property type="match status" value="4"/>
</dbReference>
<sequence>MSNPQDYAVGWICAISTEYVAAQAFLDEKHDGPESVSLHDNNNYALGKIGKHNVVIAVLPEGEYGTTSAAAVARDMLHSFPNVRIGLMVGIGGGAPSRKHDIRLGDIVVSKPENGNGGVLQYDFGKTVQDQAFRMTGFLNQPPSEGDGHQLEETINGVLEKKSRLRKKYKRPELSSDRLYRSEITHPLSDPGQDETGCATVCGDDASKLILRPPRDDGEDTPAIHYGLIASANQLMRDARIRDRLSSESNVLCFEMEAAGLMNHFPCLVIRGICDYSDSHKNKEWQGYAAMAAAAYAKDLLCQIAPNKVEAERRISEVLSSVQDGVDKLLRKQHSQEHEAILKWLTPLDFASQQNDYIGRRQPGTGQWLLDSPGFQKWLSNACDSDRTLFCPGIPGAGKTILTSVVINDLRSRFQNDSDVGIAYIYFNFRRHGEQNAKDLLACLLKQLAQGRSVLPESIQDLHGSYSGTGQQDRPSFDEISRALQSVAALNSKVFIVVDALDECQATDGCRPRFLSEIFNLQDKCGASLFTTSRSIPEITEKFAGSPSVEIRASDDDLRVYLDRNMAQLPVFDGRRIPKLQDQEKLKAEIKSGIIEAVDGMFLLAQLYLGSLDDKLTPKAVRNALRQIQKQTEGSGDAQLKVLSKAYDNAMERIRGQKDGFRNLAEQALSWIICAKRPLTTLEIQHALAVEFGEVELDEGNLALPQDIISVCLGLVTVDEESGIIRLVHYTTQEYFDQTQKHWFPDAETHITKVCVTYLSFRIFESGACKKPWDDEEDEADEEDEEDEEDKELEEDEEDKELEEDEEDEELVLKLEDEELEEDEEDVELVLKLEDESELDQRLRLNPLYYYAAHNWGHHARVASIFAEEVMDFLQSKAKVEAASQIILGWNSRNTSTFTALHLAAYFGLEQAVTALLQKSFKADLKDKDDLTPLSYAAGTGYEAVVKLLLDSGEVDTDSRDEHGWTPLSLAAMYGHGHEAVVKLLLDSGKVDVNVKDEGGQTPLSLATKLGHQAIAKLLRDAGGDF</sequence>
<feature type="compositionally biased region" description="Acidic residues" evidence="3">
    <location>
        <begin position="774"/>
        <end position="810"/>
    </location>
</feature>
<dbReference type="GO" id="GO:0003824">
    <property type="term" value="F:catalytic activity"/>
    <property type="evidence" value="ECO:0007669"/>
    <property type="project" value="InterPro"/>
</dbReference>
<dbReference type="SUPFAM" id="SSF48403">
    <property type="entry name" value="Ankyrin repeat"/>
    <property type="match status" value="1"/>
</dbReference>
<proteinExistence type="predicted"/>
<dbReference type="Pfam" id="PF12796">
    <property type="entry name" value="Ank_2"/>
    <property type="match status" value="1"/>
</dbReference>
<dbReference type="PANTHER" id="PTHR46082:SF11">
    <property type="entry name" value="AAA+ ATPASE DOMAIN-CONTAINING PROTEIN-RELATED"/>
    <property type="match status" value="1"/>
</dbReference>
<evidence type="ECO:0000259" key="4">
    <source>
        <dbReference type="Pfam" id="PF01048"/>
    </source>
</evidence>
<dbReference type="GO" id="GO:0009116">
    <property type="term" value="P:nucleoside metabolic process"/>
    <property type="evidence" value="ECO:0007669"/>
    <property type="project" value="InterPro"/>
</dbReference>
<feature type="repeat" description="ANK" evidence="2">
    <location>
        <begin position="896"/>
        <end position="928"/>
    </location>
</feature>
<evidence type="ECO:0000256" key="3">
    <source>
        <dbReference type="SAM" id="MobiDB-lite"/>
    </source>
</evidence>
<evidence type="ECO:0000259" key="5">
    <source>
        <dbReference type="Pfam" id="PF22939"/>
    </source>
</evidence>
<reference evidence="8" key="1">
    <citation type="journal article" date="2023" name="Mol. Phylogenet. Evol.">
        <title>Genome-scale phylogeny and comparative genomics of the fungal order Sordariales.</title>
        <authorList>
            <person name="Hensen N."/>
            <person name="Bonometti L."/>
            <person name="Westerberg I."/>
            <person name="Brannstrom I.O."/>
            <person name="Guillou S."/>
            <person name="Cros-Aarteil S."/>
            <person name="Calhoun S."/>
            <person name="Haridas S."/>
            <person name="Kuo A."/>
            <person name="Mondo S."/>
            <person name="Pangilinan J."/>
            <person name="Riley R."/>
            <person name="LaButti K."/>
            <person name="Andreopoulos B."/>
            <person name="Lipzen A."/>
            <person name="Chen C."/>
            <person name="Yan M."/>
            <person name="Daum C."/>
            <person name="Ng V."/>
            <person name="Clum A."/>
            <person name="Steindorff A."/>
            <person name="Ohm R.A."/>
            <person name="Martin F."/>
            <person name="Silar P."/>
            <person name="Natvig D.O."/>
            <person name="Lalanne C."/>
            <person name="Gautier V."/>
            <person name="Ament-Velasquez S.L."/>
            <person name="Kruys A."/>
            <person name="Hutchinson M.I."/>
            <person name="Powell A.J."/>
            <person name="Barry K."/>
            <person name="Miller A.N."/>
            <person name="Grigoriev I.V."/>
            <person name="Debuchy R."/>
            <person name="Gladieux P."/>
            <person name="Hiltunen Thoren M."/>
            <person name="Johannesson H."/>
        </authorList>
    </citation>
    <scope>NUCLEOTIDE SEQUENCE [LARGE SCALE GENOMIC DNA]</scope>
    <source>
        <strain evidence="8">CBS 340.73</strain>
    </source>
</reference>
<feature type="repeat" description="ANK" evidence="2">
    <location>
        <begin position="999"/>
        <end position="1026"/>
    </location>
</feature>
<dbReference type="InterPro" id="IPR053137">
    <property type="entry name" value="NLR-like"/>
</dbReference>
<dbReference type="PANTHER" id="PTHR46082">
    <property type="entry name" value="ATP/GTP-BINDING PROTEIN-RELATED"/>
    <property type="match status" value="1"/>
</dbReference>
<accession>A0AAN6S0Y2</accession>
<evidence type="ECO:0000256" key="1">
    <source>
        <dbReference type="ARBA" id="ARBA00022737"/>
    </source>
</evidence>
<dbReference type="InterPro" id="IPR035994">
    <property type="entry name" value="Nucleoside_phosphorylase_sf"/>
</dbReference>
<feature type="repeat" description="ANK" evidence="2">
    <location>
        <begin position="929"/>
        <end position="953"/>
    </location>
</feature>
<keyword evidence="1" id="KW-0677">Repeat</keyword>
<evidence type="ECO:0008006" key="9">
    <source>
        <dbReference type="Google" id="ProtNLM"/>
    </source>
</evidence>
<feature type="domain" description="Nephrocystin 3-like N-terminal" evidence="6">
    <location>
        <begin position="364"/>
        <end position="534"/>
    </location>
</feature>
<evidence type="ECO:0000313" key="7">
    <source>
        <dbReference type="EMBL" id="KAK3935766.1"/>
    </source>
</evidence>
<protein>
    <recommendedName>
        <fullName evidence="9">Nucleoside phosphorylase domain-containing protein</fullName>
    </recommendedName>
</protein>
<dbReference type="Pfam" id="PF01048">
    <property type="entry name" value="PNP_UDP_1"/>
    <property type="match status" value="1"/>
</dbReference>
<evidence type="ECO:0000259" key="6">
    <source>
        <dbReference type="Pfam" id="PF24883"/>
    </source>
</evidence>
<dbReference type="Proteomes" id="UP001303473">
    <property type="component" value="Unassembled WGS sequence"/>
</dbReference>
<dbReference type="InterPro" id="IPR027417">
    <property type="entry name" value="P-loop_NTPase"/>
</dbReference>